<evidence type="ECO:0008006" key="6">
    <source>
        <dbReference type="Google" id="ProtNLM"/>
    </source>
</evidence>
<feature type="region of interest" description="Disordered" evidence="1">
    <location>
        <begin position="1005"/>
        <end position="1025"/>
    </location>
</feature>
<dbReference type="Proteomes" id="UP000019487">
    <property type="component" value="Unassembled WGS sequence"/>
</dbReference>
<dbReference type="InterPro" id="IPR057567">
    <property type="entry name" value="TPR_TTI1_C"/>
</dbReference>
<dbReference type="FunFam" id="1.25.10.10:FF:001401">
    <property type="entry name" value="Uncharacterized protein"/>
    <property type="match status" value="1"/>
</dbReference>
<evidence type="ECO:0000313" key="5">
    <source>
        <dbReference type="Proteomes" id="UP000019487"/>
    </source>
</evidence>
<dbReference type="AlphaFoldDB" id="W9CDJ0"/>
<accession>W9CDJ0</accession>
<dbReference type="STRING" id="1432307.W9CDJ0"/>
<evidence type="ECO:0000259" key="2">
    <source>
        <dbReference type="Pfam" id="PF24173"/>
    </source>
</evidence>
<keyword evidence="5" id="KW-1185">Reference proteome</keyword>
<dbReference type="PANTHER" id="PTHR18460:SF3">
    <property type="entry name" value="TELO2-INTERACTING PROTEIN 1 HOMOLOG"/>
    <property type="match status" value="1"/>
</dbReference>
<dbReference type="PANTHER" id="PTHR18460">
    <property type="entry name" value="TEL2 INTERACTING PROTEIN 1 TTI1 FAMILY MEMBER"/>
    <property type="match status" value="1"/>
</dbReference>
<evidence type="ECO:0000313" key="4">
    <source>
        <dbReference type="EMBL" id="ESZ92635.1"/>
    </source>
</evidence>
<dbReference type="Pfam" id="PF24173">
    <property type="entry name" value="TPR_TTI1_N"/>
    <property type="match status" value="1"/>
</dbReference>
<comment type="caution">
    <text evidence="4">The sequence shown here is derived from an EMBL/GenBank/DDBJ whole genome shotgun (WGS) entry which is preliminary data.</text>
</comment>
<evidence type="ECO:0000259" key="3">
    <source>
        <dbReference type="Pfam" id="PF24181"/>
    </source>
</evidence>
<protein>
    <recommendedName>
        <fullName evidence="6">HEAT repeat protein</fullName>
    </recommendedName>
</protein>
<dbReference type="OrthoDB" id="49511at2759"/>
<feature type="region of interest" description="Disordered" evidence="1">
    <location>
        <begin position="791"/>
        <end position="810"/>
    </location>
</feature>
<dbReference type="InterPro" id="IPR057566">
    <property type="entry name" value="TPR_TTI1_N"/>
</dbReference>
<dbReference type="InterPro" id="IPR016024">
    <property type="entry name" value="ARM-type_fold"/>
</dbReference>
<proteinExistence type="predicted"/>
<feature type="domain" description="TTI1 C-terminal TPR" evidence="3">
    <location>
        <begin position="754"/>
        <end position="977"/>
    </location>
</feature>
<organism evidence="4 5">
    <name type="scientific">Sclerotinia borealis (strain F-4128)</name>
    <dbReference type="NCBI Taxonomy" id="1432307"/>
    <lineage>
        <taxon>Eukaryota</taxon>
        <taxon>Fungi</taxon>
        <taxon>Dikarya</taxon>
        <taxon>Ascomycota</taxon>
        <taxon>Pezizomycotina</taxon>
        <taxon>Leotiomycetes</taxon>
        <taxon>Helotiales</taxon>
        <taxon>Sclerotiniaceae</taxon>
        <taxon>Sclerotinia</taxon>
    </lineage>
</organism>
<dbReference type="Pfam" id="PF21547">
    <property type="entry name" value="TTI1"/>
    <property type="match status" value="1"/>
</dbReference>
<dbReference type="InterPro" id="IPR011989">
    <property type="entry name" value="ARM-like"/>
</dbReference>
<dbReference type="InterPro" id="IPR049362">
    <property type="entry name" value="TTI1_rpt"/>
</dbReference>
<evidence type="ECO:0000256" key="1">
    <source>
        <dbReference type="SAM" id="MobiDB-lite"/>
    </source>
</evidence>
<dbReference type="Pfam" id="PF24181">
    <property type="entry name" value="TPR_TTI1_C"/>
    <property type="match status" value="1"/>
</dbReference>
<dbReference type="EMBL" id="AYSA01000370">
    <property type="protein sequence ID" value="ESZ92635.1"/>
    <property type="molecule type" value="Genomic_DNA"/>
</dbReference>
<dbReference type="SUPFAM" id="SSF48371">
    <property type="entry name" value="ARM repeat"/>
    <property type="match status" value="1"/>
</dbReference>
<name>W9CDJ0_SCLBF</name>
<dbReference type="GO" id="GO:0005737">
    <property type="term" value="C:cytoplasm"/>
    <property type="evidence" value="ECO:0007669"/>
    <property type="project" value="TreeGrafter"/>
</dbReference>
<sequence length="1025" mass="112950">MDSRVLKSRNEIFQELKPYCVSLSQLALKNAGDSNSLISSTEKLLGALQLSCESEAFDEKLADCSMLPDVFFPLSQILRSRRTYTDKLSELTVKCLRLLLEQGWRNYIAIDLAKQLLILLTLMVGGVPGQNLRPAPEELIVEALGALAALFVDLARTPEGSTTITDGSIIPAVGHCITTILDAITEGPSAEIQIEGLNALKAAWNCIKNVQAHANFLPGTVSTLTKCLTPTTNSRRSQKTTVMALESLQLVLTTVLSDIRTRTIRASDNMEIKTGNEGQQDVLTKSWLTATTSQIKLSLANVVKLRTHKSNNVRISLNRLCIVLLDECHDTLAESTSILVETCLSLASTEDTVETGRTSIIDLAVIHSNIGEFIKGTFYHWVNSLPRVMQMNDETAKVSALHQLSVSYGLLTTLNLGSSMLDEALSKSLRDSLSSVIETSSLPRMMQETSFDPNTQSLMVLSGENMLLRDFSPILMPEESQKSTRIAMSTFLSSLSVSQSRMSMANEMLEYVRQASGPGLLAAYWISSQLIQFAFSNSEEMDEFIESSLLTSDDYLATSQDLYSYSISVLSSEGNNLDWRIRAVALEVVSNSAQRLKEDFRVELVDVLYPVSQLLGSPDRGLRERATVCLNVLANACGYPSTRELIVENVDYMVNAISLRLNTFDISPQAPQVLIMMIRLTGPSLLLYLDDVVSSIFAALDNFHGYQGLVEGLFAVLGEIVETGAQSRQLQLPDVPLIDDTKARAPVIRLTNIVQTIEKQHRRVKAEQGTVPDGFPREPWKNASALLDEAGERGENNEDESGEATEIQKAPPTKTYAMVQSIIRLCQHYLTNPSPILRTRLLGLISTSSAALQRDEVSFLPLVNDIWPVVIDRLYDKESHVAIAAADSIATICRSAGSFLTTRIAMQWPRLMTLARQTRANMLTEKSGSGSRGRYSQVAQMWESIVKLLVAIVECTGVNDEAFDDVLDLLASMLPDRRDIREALSAVNPDSIWLVLQAGVNREFKTPSLDGPDSDTVQDKNSEMK</sequence>
<gene>
    <name evidence="4" type="ORF">SBOR_6969</name>
</gene>
<dbReference type="InterPro" id="IPR052587">
    <property type="entry name" value="TELO2-interacting_protein_1"/>
</dbReference>
<dbReference type="HOGENOM" id="CLU_005544_0_0_1"/>
<dbReference type="Gene3D" id="1.25.10.10">
    <property type="entry name" value="Leucine-rich Repeat Variant"/>
    <property type="match status" value="2"/>
</dbReference>
<feature type="domain" description="TTI1 N-terminal TPR" evidence="2">
    <location>
        <begin position="13"/>
        <end position="349"/>
    </location>
</feature>
<reference evidence="4 5" key="1">
    <citation type="journal article" date="2014" name="Genome Announc.">
        <title>Draft genome sequence of Sclerotinia borealis, a psychrophilic plant pathogenic fungus.</title>
        <authorList>
            <person name="Mardanov A.V."/>
            <person name="Beletsky A.V."/>
            <person name="Kadnikov V.V."/>
            <person name="Ignatov A.N."/>
            <person name="Ravin N.V."/>
        </authorList>
    </citation>
    <scope>NUCLEOTIDE SEQUENCE [LARGE SCALE GENOMIC DNA]</scope>
    <source>
        <strain evidence="5">F-4157</strain>
    </source>
</reference>